<evidence type="ECO:0000313" key="3">
    <source>
        <dbReference type="EMBL" id="MCW7553936.1"/>
    </source>
</evidence>
<keyword evidence="2" id="KW-0067">ATP-binding</keyword>
<reference evidence="3 4" key="1">
    <citation type="submission" date="2022-10" db="EMBL/GenBank/DDBJ databases">
        <title>High-quality genome sequences of two octocoral-associated bacteria, Endozoicomonas euniceicola EF212 and Endozoicomonas gorgoniicola PS125.</title>
        <authorList>
            <person name="Chiou Y.-J."/>
            <person name="Chen Y.-H."/>
        </authorList>
    </citation>
    <scope>NUCLEOTIDE SEQUENCE [LARGE SCALE GENOMIC DNA]</scope>
    <source>
        <strain evidence="3 4">PS125</strain>
    </source>
</reference>
<proteinExistence type="predicted"/>
<keyword evidence="4" id="KW-1185">Reference proteome</keyword>
<dbReference type="Proteomes" id="UP001209854">
    <property type="component" value="Unassembled WGS sequence"/>
</dbReference>
<dbReference type="Gene3D" id="3.90.640.10">
    <property type="entry name" value="Actin, Chain A, domain 4"/>
    <property type="match status" value="1"/>
</dbReference>
<dbReference type="Gene3D" id="3.30.420.40">
    <property type="match status" value="2"/>
</dbReference>
<evidence type="ECO:0000313" key="4">
    <source>
        <dbReference type="Proteomes" id="UP001209854"/>
    </source>
</evidence>
<keyword evidence="1" id="KW-0547">Nucleotide-binding</keyword>
<dbReference type="InterPro" id="IPR043129">
    <property type="entry name" value="ATPase_NBD"/>
</dbReference>
<dbReference type="SUPFAM" id="SSF53067">
    <property type="entry name" value="Actin-like ATPase domain"/>
    <property type="match status" value="1"/>
</dbReference>
<dbReference type="InterPro" id="IPR013126">
    <property type="entry name" value="Hsp_70_fam"/>
</dbReference>
<name>A0ABT3MX40_9GAMM</name>
<comment type="caution">
    <text evidence="3">The sequence shown here is derived from an EMBL/GenBank/DDBJ whole genome shotgun (WGS) entry which is preliminary data.</text>
</comment>
<dbReference type="RefSeq" id="WP_262563677.1">
    <property type="nucleotide sequence ID" value="NZ_JAPFCC010000001.1"/>
</dbReference>
<dbReference type="EMBL" id="JAPFCC010000001">
    <property type="protein sequence ID" value="MCW7553936.1"/>
    <property type="molecule type" value="Genomic_DNA"/>
</dbReference>
<sequence>MELQTAELILQNFLDRIETDVHSGQKKLPGIVTELEISSLELALAQIKSENTEFQDGRPDDTEDASIDSAFATEVVFDETFELPELDITLPSVHVETDLGEKRHESNITLNLKSLEYESPRNPETFLCIDFGTAMSKACMVTYDDGYEELLPLPLGAEAGESGYSFPITSSVYISLDGRLYFGQKAIEKSLEESEKTEHSRFDSLKTYIMKHPEGESLTDIAATPFEPSPTGLNVGALIAFYLAYVTDLIDQTIDSEHGMEPYTLRRFAIPCFEPERSQWVQREFSKLLSCAQVLADTFSEAWEDGITITDALAAWQQISKQPVLPEYLIDRSVTEPLASISSRLSPDKANQSSGLMMVVDIGAGTTDFSLYQMNVNSSDNRYLAIEVEDSNWGVNLAGDHIDLVLISHILEQADINSSSQDYKAIVHDLKLKARAYKEELFKENEVTAYLFNFDLGINVTLDEFLAHPEIQRFENELEKNFKIVLENVHSSWLIDCPQRNIGVAITGGGASMPMVKKLTQGQVEAHGVSVTRTSPKAIPAWLEEEYDDDIIGEYHQLAVSIGGSRRNVIEQMSSRQEYAGSMSKHSAVGLGIESGWT</sequence>
<dbReference type="Pfam" id="PF00012">
    <property type="entry name" value="HSP70"/>
    <property type="match status" value="1"/>
</dbReference>
<gene>
    <name evidence="3" type="ORF">NX722_15155</name>
</gene>
<accession>A0ABT3MX40</accession>
<evidence type="ECO:0000256" key="2">
    <source>
        <dbReference type="ARBA" id="ARBA00022840"/>
    </source>
</evidence>
<protein>
    <submittedName>
        <fullName evidence="3">Hsp70 family protein</fullName>
    </submittedName>
</protein>
<evidence type="ECO:0000256" key="1">
    <source>
        <dbReference type="ARBA" id="ARBA00022741"/>
    </source>
</evidence>
<organism evidence="3 4">
    <name type="scientific">Endozoicomonas gorgoniicola</name>
    <dbReference type="NCBI Taxonomy" id="1234144"/>
    <lineage>
        <taxon>Bacteria</taxon>
        <taxon>Pseudomonadati</taxon>
        <taxon>Pseudomonadota</taxon>
        <taxon>Gammaproteobacteria</taxon>
        <taxon>Oceanospirillales</taxon>
        <taxon>Endozoicomonadaceae</taxon>
        <taxon>Endozoicomonas</taxon>
    </lineage>
</organism>